<dbReference type="Pfam" id="PF20680">
    <property type="entry name" value="DUF6817"/>
    <property type="match status" value="1"/>
</dbReference>
<dbReference type="EnsemblProtists" id="EOD23091">
    <property type="protein sequence ID" value="EOD23091"/>
    <property type="gene ID" value="EMIHUDRAFT_461223"/>
</dbReference>
<accession>A0A0D3JHV6</accession>
<sequence length="322" mass="34988">MPARDDRSAERVRSHAADGVDHGLALASGFAPSAVRRLLRQLDVHGRRAVNAAEFRRLGCLLGEEWDDEDAAANFAAAPPSRPGLVDYGGLYRWLARHSRCDLAGDPAALRRRAGPREDVVGRHLAAISDTQWALLERLDLDCRHRSDVIAPERPASLASHLVSVRTILSEWGAGEAVCAAGLFHSVYETVERLVYLFQPANACRVETARGDGLWDAPADAGSFFLPGVLQGQPARVEVPAELRLPLLLLYWANDLDQATPRELECGAEYAAGVLRQSRTVLPLLAASGAGEWVASLSQVVERADAGHWEKYVKLARGGTRV</sequence>
<feature type="domain" description="DUF6817" evidence="1">
    <location>
        <begin position="157"/>
        <end position="190"/>
    </location>
</feature>
<dbReference type="Proteomes" id="UP000013827">
    <property type="component" value="Unassembled WGS sequence"/>
</dbReference>
<evidence type="ECO:0000313" key="2">
    <source>
        <dbReference type="EnsemblProtists" id="EOD23091"/>
    </source>
</evidence>
<name>A0A0D3JHV6_EMIH1</name>
<dbReference type="RefSeq" id="XP_005775520.1">
    <property type="nucleotide sequence ID" value="XM_005775463.1"/>
</dbReference>
<dbReference type="InterPro" id="IPR049202">
    <property type="entry name" value="DUF6817"/>
</dbReference>
<evidence type="ECO:0000259" key="1">
    <source>
        <dbReference type="Pfam" id="PF20680"/>
    </source>
</evidence>
<proteinExistence type="predicted"/>
<reference evidence="3" key="1">
    <citation type="journal article" date="2013" name="Nature">
        <title>Pan genome of the phytoplankton Emiliania underpins its global distribution.</title>
        <authorList>
            <person name="Read B.A."/>
            <person name="Kegel J."/>
            <person name="Klute M.J."/>
            <person name="Kuo A."/>
            <person name="Lefebvre S.C."/>
            <person name="Maumus F."/>
            <person name="Mayer C."/>
            <person name="Miller J."/>
            <person name="Monier A."/>
            <person name="Salamov A."/>
            <person name="Young J."/>
            <person name="Aguilar M."/>
            <person name="Claverie J.M."/>
            <person name="Frickenhaus S."/>
            <person name="Gonzalez K."/>
            <person name="Herman E.K."/>
            <person name="Lin Y.C."/>
            <person name="Napier J."/>
            <person name="Ogata H."/>
            <person name="Sarno A.F."/>
            <person name="Shmutz J."/>
            <person name="Schroeder D."/>
            <person name="de Vargas C."/>
            <person name="Verret F."/>
            <person name="von Dassow P."/>
            <person name="Valentin K."/>
            <person name="Van de Peer Y."/>
            <person name="Wheeler G."/>
            <person name="Dacks J.B."/>
            <person name="Delwiche C.F."/>
            <person name="Dyhrman S.T."/>
            <person name="Glockner G."/>
            <person name="John U."/>
            <person name="Richards T."/>
            <person name="Worden A.Z."/>
            <person name="Zhang X."/>
            <person name="Grigoriev I.V."/>
            <person name="Allen A.E."/>
            <person name="Bidle K."/>
            <person name="Borodovsky M."/>
            <person name="Bowler C."/>
            <person name="Brownlee C."/>
            <person name="Cock J.M."/>
            <person name="Elias M."/>
            <person name="Gladyshev V.N."/>
            <person name="Groth M."/>
            <person name="Guda C."/>
            <person name="Hadaegh A."/>
            <person name="Iglesias-Rodriguez M.D."/>
            <person name="Jenkins J."/>
            <person name="Jones B.M."/>
            <person name="Lawson T."/>
            <person name="Leese F."/>
            <person name="Lindquist E."/>
            <person name="Lobanov A."/>
            <person name="Lomsadze A."/>
            <person name="Malik S.B."/>
            <person name="Marsh M.E."/>
            <person name="Mackinder L."/>
            <person name="Mock T."/>
            <person name="Mueller-Roeber B."/>
            <person name="Pagarete A."/>
            <person name="Parker M."/>
            <person name="Probert I."/>
            <person name="Quesneville H."/>
            <person name="Raines C."/>
            <person name="Rensing S.A."/>
            <person name="Riano-Pachon D.M."/>
            <person name="Richier S."/>
            <person name="Rokitta S."/>
            <person name="Shiraiwa Y."/>
            <person name="Soanes D.M."/>
            <person name="van der Giezen M."/>
            <person name="Wahlund T.M."/>
            <person name="Williams B."/>
            <person name="Wilson W."/>
            <person name="Wolfe G."/>
            <person name="Wurch L.L."/>
        </authorList>
    </citation>
    <scope>NUCLEOTIDE SEQUENCE</scope>
</reference>
<evidence type="ECO:0000313" key="3">
    <source>
        <dbReference type="Proteomes" id="UP000013827"/>
    </source>
</evidence>
<dbReference type="GeneID" id="17268638"/>
<dbReference type="AlphaFoldDB" id="A0A0D3JHV6"/>
<keyword evidence="3" id="KW-1185">Reference proteome</keyword>
<dbReference type="HOGENOM" id="CLU_864444_0_0_1"/>
<dbReference type="PaxDb" id="2903-EOD23091"/>
<dbReference type="KEGG" id="ehx:EMIHUDRAFT_461223"/>
<reference evidence="2" key="2">
    <citation type="submission" date="2024-10" db="UniProtKB">
        <authorList>
            <consortium name="EnsemblProtists"/>
        </authorList>
    </citation>
    <scope>IDENTIFICATION</scope>
</reference>
<organism evidence="2 3">
    <name type="scientific">Emiliania huxleyi (strain CCMP1516)</name>
    <dbReference type="NCBI Taxonomy" id="280463"/>
    <lineage>
        <taxon>Eukaryota</taxon>
        <taxon>Haptista</taxon>
        <taxon>Haptophyta</taxon>
        <taxon>Prymnesiophyceae</taxon>
        <taxon>Isochrysidales</taxon>
        <taxon>Noelaerhabdaceae</taxon>
        <taxon>Emiliania</taxon>
    </lineage>
</organism>
<protein>
    <recommendedName>
        <fullName evidence="1">DUF6817 domain-containing protein</fullName>
    </recommendedName>
</protein>